<reference evidence="8 9" key="1">
    <citation type="submission" date="2016-10" db="EMBL/GenBank/DDBJ databases">
        <authorList>
            <person name="de Groot N.N."/>
        </authorList>
    </citation>
    <scope>NUCLEOTIDE SEQUENCE [LARGE SCALE GENOMIC DNA]</scope>
    <source>
        <strain evidence="8 9">CGMCC 1.9156</strain>
    </source>
</reference>
<dbReference type="EMBL" id="FONW01000010">
    <property type="protein sequence ID" value="SFF59298.1"/>
    <property type="molecule type" value="Genomic_DNA"/>
</dbReference>
<keyword evidence="6 8" id="KW-0418">Kinase</keyword>
<dbReference type="InterPro" id="IPR059117">
    <property type="entry name" value="APS_kinase_dom"/>
</dbReference>
<dbReference type="GO" id="GO:0019379">
    <property type="term" value="P:sulfate assimilation, phosphoadenylyl sulfate reduction by phosphoadenylyl-sulfate reductase (thioredoxin)"/>
    <property type="evidence" value="ECO:0007669"/>
    <property type="project" value="TreeGrafter"/>
</dbReference>
<protein>
    <recommendedName>
        <fullName evidence="2 6">Adenylyl-sulfate kinase</fullName>
        <ecNumber evidence="2 6">2.7.1.25</ecNumber>
    </recommendedName>
</protein>
<dbReference type="Gene3D" id="3.40.50.300">
    <property type="entry name" value="P-loop containing nucleotide triphosphate hydrolases"/>
    <property type="match status" value="1"/>
</dbReference>
<dbReference type="NCBIfam" id="TIGR00455">
    <property type="entry name" value="apsK"/>
    <property type="match status" value="1"/>
</dbReference>
<dbReference type="EC" id="2.7.1.25" evidence="2 6"/>
<evidence type="ECO:0000256" key="2">
    <source>
        <dbReference type="ARBA" id="ARBA00012121"/>
    </source>
</evidence>
<comment type="function">
    <text evidence="6">Catalyzes the synthesis of activated sulfate.</text>
</comment>
<dbReference type="InterPro" id="IPR050512">
    <property type="entry name" value="Sulf_AdTrans/APS_kinase"/>
</dbReference>
<dbReference type="GO" id="GO:0004020">
    <property type="term" value="F:adenylylsulfate kinase activity"/>
    <property type="evidence" value="ECO:0007669"/>
    <property type="project" value="UniProtKB-EC"/>
</dbReference>
<gene>
    <name evidence="8" type="ORF">SAMN05216283_11053</name>
</gene>
<dbReference type="RefSeq" id="WP_093920922.1">
    <property type="nucleotide sequence ID" value="NZ_FONW01000010.1"/>
</dbReference>
<dbReference type="CDD" id="cd02027">
    <property type="entry name" value="APSK"/>
    <property type="match status" value="1"/>
</dbReference>
<dbReference type="GO" id="GO:0005524">
    <property type="term" value="F:ATP binding"/>
    <property type="evidence" value="ECO:0007669"/>
    <property type="project" value="UniProtKB-KW"/>
</dbReference>
<dbReference type="SUPFAM" id="SSF52540">
    <property type="entry name" value="P-loop containing nucleoside triphosphate hydrolases"/>
    <property type="match status" value="1"/>
</dbReference>
<dbReference type="GO" id="GO:0010134">
    <property type="term" value="P:sulfate assimilation via adenylyl sulfate reduction"/>
    <property type="evidence" value="ECO:0007669"/>
    <property type="project" value="TreeGrafter"/>
</dbReference>
<keyword evidence="3 6" id="KW-0808">Transferase</keyword>
<evidence type="ECO:0000313" key="8">
    <source>
        <dbReference type="EMBL" id="SFF59298.1"/>
    </source>
</evidence>
<dbReference type="PANTHER" id="PTHR42700">
    <property type="entry name" value="SULFATE ADENYLYLTRANSFERASE"/>
    <property type="match status" value="1"/>
</dbReference>
<organism evidence="8 9">
    <name type="scientific">Sunxiuqinia elliptica</name>
    <dbReference type="NCBI Taxonomy" id="655355"/>
    <lineage>
        <taxon>Bacteria</taxon>
        <taxon>Pseudomonadati</taxon>
        <taxon>Bacteroidota</taxon>
        <taxon>Bacteroidia</taxon>
        <taxon>Marinilabiliales</taxon>
        <taxon>Prolixibacteraceae</taxon>
        <taxon>Sunxiuqinia</taxon>
    </lineage>
</organism>
<evidence type="ECO:0000256" key="5">
    <source>
        <dbReference type="ARBA" id="ARBA00022840"/>
    </source>
</evidence>
<dbReference type="Proteomes" id="UP000198964">
    <property type="component" value="Unassembled WGS sequence"/>
</dbReference>
<dbReference type="STRING" id="655355.SAMN05216283_11053"/>
<keyword evidence="5 6" id="KW-0067">ATP-binding</keyword>
<dbReference type="NCBIfam" id="NF003013">
    <property type="entry name" value="PRK03846.1"/>
    <property type="match status" value="1"/>
</dbReference>
<dbReference type="GO" id="GO:0004781">
    <property type="term" value="F:sulfate adenylyltransferase (ATP) activity"/>
    <property type="evidence" value="ECO:0007669"/>
    <property type="project" value="TreeGrafter"/>
</dbReference>
<sequence length="174" mass="19165">MEGKVIWFFGRPCAGKTSLANSVKNELLALGVKTISFDGDELRKGINKDLGFSIADRQENIRRAAELAALFARKGYWVVCSFVTPTEAIREMVHQIIGHALTMVFVSTPLEVCSARDTKGHYKKAQAGELANFTGITSPFEEPRNMALAIDCGTLSLEEATQGCMEHLLKDIRD</sequence>
<dbReference type="PANTHER" id="PTHR42700:SF1">
    <property type="entry name" value="SULFATE ADENYLYLTRANSFERASE"/>
    <property type="match status" value="1"/>
</dbReference>
<proteinExistence type="inferred from homology"/>
<evidence type="ECO:0000256" key="4">
    <source>
        <dbReference type="ARBA" id="ARBA00022741"/>
    </source>
</evidence>
<dbReference type="GO" id="GO:0070814">
    <property type="term" value="P:hydrogen sulfide biosynthetic process"/>
    <property type="evidence" value="ECO:0007669"/>
    <property type="project" value="UniProtKB-UniPathway"/>
</dbReference>
<evidence type="ECO:0000256" key="1">
    <source>
        <dbReference type="ARBA" id="ARBA00001823"/>
    </source>
</evidence>
<comment type="catalytic activity">
    <reaction evidence="1 6">
        <text>adenosine 5'-phosphosulfate + ATP = 3'-phosphoadenylyl sulfate + ADP + H(+)</text>
        <dbReference type="Rhea" id="RHEA:24152"/>
        <dbReference type="ChEBI" id="CHEBI:15378"/>
        <dbReference type="ChEBI" id="CHEBI:30616"/>
        <dbReference type="ChEBI" id="CHEBI:58243"/>
        <dbReference type="ChEBI" id="CHEBI:58339"/>
        <dbReference type="ChEBI" id="CHEBI:456216"/>
        <dbReference type="EC" id="2.7.1.25"/>
    </reaction>
</comment>
<evidence type="ECO:0000256" key="6">
    <source>
        <dbReference type="RuleBase" id="RU004347"/>
    </source>
</evidence>
<dbReference type="InterPro" id="IPR002891">
    <property type="entry name" value="APS"/>
</dbReference>
<dbReference type="GO" id="GO:0005737">
    <property type="term" value="C:cytoplasm"/>
    <property type="evidence" value="ECO:0007669"/>
    <property type="project" value="TreeGrafter"/>
</dbReference>
<evidence type="ECO:0000259" key="7">
    <source>
        <dbReference type="Pfam" id="PF01583"/>
    </source>
</evidence>
<keyword evidence="9" id="KW-1185">Reference proteome</keyword>
<feature type="domain" description="APS kinase" evidence="7">
    <location>
        <begin position="3"/>
        <end position="151"/>
    </location>
</feature>
<accession>A0A1I2JZ41</accession>
<evidence type="ECO:0000256" key="3">
    <source>
        <dbReference type="ARBA" id="ARBA00022679"/>
    </source>
</evidence>
<evidence type="ECO:0000313" key="9">
    <source>
        <dbReference type="Proteomes" id="UP000198964"/>
    </source>
</evidence>
<keyword evidence="4 6" id="KW-0547">Nucleotide-binding</keyword>
<dbReference type="InterPro" id="IPR027417">
    <property type="entry name" value="P-loop_NTPase"/>
</dbReference>
<dbReference type="AlphaFoldDB" id="A0A1I2JZ41"/>
<comment type="similarity">
    <text evidence="6">Belongs to the APS kinase family.</text>
</comment>
<name>A0A1I2JZ41_9BACT</name>
<dbReference type="Pfam" id="PF01583">
    <property type="entry name" value="APS_kinase"/>
    <property type="match status" value="1"/>
</dbReference>
<comment type="pathway">
    <text evidence="6">Sulfur metabolism; hydrogen sulfide biosynthesis; sulfite from sulfate: step 2/3.</text>
</comment>
<dbReference type="UniPathway" id="UPA00140">
    <property type="reaction ID" value="UER00205"/>
</dbReference>